<dbReference type="InterPro" id="IPR051975">
    <property type="entry name" value="mtLSU_mL45"/>
</dbReference>
<accession>A0A1S9RZF5</accession>
<dbReference type="GO" id="GO:0032979">
    <property type="term" value="P:protein insertion into mitochondrial inner membrane from matrix"/>
    <property type="evidence" value="ECO:0007669"/>
    <property type="project" value="InterPro"/>
</dbReference>
<gene>
    <name evidence="4" type="ORF">PEBR_03349</name>
</gene>
<organism evidence="4 5">
    <name type="scientific">Penicillium brasilianum</name>
    <dbReference type="NCBI Taxonomy" id="104259"/>
    <lineage>
        <taxon>Eukaryota</taxon>
        <taxon>Fungi</taxon>
        <taxon>Dikarya</taxon>
        <taxon>Ascomycota</taxon>
        <taxon>Pezizomycotina</taxon>
        <taxon>Eurotiomycetes</taxon>
        <taxon>Eurotiomycetidae</taxon>
        <taxon>Eurotiales</taxon>
        <taxon>Aspergillaceae</taxon>
        <taxon>Penicillium</taxon>
    </lineage>
</organism>
<keyword evidence="3" id="KW-0496">Mitochondrion</keyword>
<dbReference type="EMBL" id="LJBN01000046">
    <property type="protein sequence ID" value="OOQ90711.1"/>
    <property type="molecule type" value="Genomic_DNA"/>
</dbReference>
<evidence type="ECO:0000313" key="5">
    <source>
        <dbReference type="Proteomes" id="UP000190744"/>
    </source>
</evidence>
<evidence type="ECO:0000256" key="3">
    <source>
        <dbReference type="ARBA" id="ARBA00023128"/>
    </source>
</evidence>
<dbReference type="Proteomes" id="UP000190744">
    <property type="component" value="Unassembled WGS sequence"/>
</dbReference>
<dbReference type="PANTHER" id="PTHR28554:SF1">
    <property type="entry name" value="LARGE RIBOSOMAL SUBUNIT PROTEIN ML45"/>
    <property type="match status" value="1"/>
</dbReference>
<dbReference type="InterPro" id="IPR024621">
    <property type="entry name" value="Mba1"/>
</dbReference>
<comment type="caution">
    <text evidence="4">The sequence shown here is derived from an EMBL/GenBank/DDBJ whole genome shotgun (WGS) entry which is preliminary data.</text>
</comment>
<sequence length="411" mass="47018">MRSGESVSLWCFSEGLRCRRASHNRRIGPAKSRRLHVTIRGFSRILALRPDAIKIYIFDSESQLAMASSLRLPAGSIVPKARPASLIAQSFASGSQQQQCRAFSAAAQRWAYRTQNFKPASPAQPSMKSRAKDVMKHQLPNDIGLLPGTFVKPMWRDLPSIFQEPRDRLRMEWTWLKSVFQNYARLVHILVRVDMLLPLALFEDWRVGHWWQTYRYWNVRLANLDDSVLVYCKKDLNNVPFISSQLQKPHIGPLALPFFKIFHSVPRRSIAKSLYTQMYTNLAEGNTNELRRICCEKLAQKLTSQVQSRPTNEKVTWDLVGNKFSGARVMADRAVKIPDMPNSGIRQIVVRLASRQSMTKTTIGRNASNEVVPAAKVQDCVEYVVIQQLIWHGKYSDWQIWGTPGKPICIP</sequence>
<dbReference type="Pfam" id="PF07961">
    <property type="entry name" value="MBA1"/>
    <property type="match status" value="1"/>
</dbReference>
<comment type="subcellular location">
    <subcellularLocation>
        <location evidence="1">Mitochondrion</location>
    </subcellularLocation>
</comment>
<dbReference type="Gene3D" id="3.10.450.240">
    <property type="match status" value="1"/>
</dbReference>
<dbReference type="AlphaFoldDB" id="A0A1S9RZF5"/>
<reference evidence="5" key="1">
    <citation type="submission" date="2015-09" db="EMBL/GenBank/DDBJ databases">
        <authorList>
            <person name="Fill T.P."/>
            <person name="Baretta J.F."/>
            <person name="de Almeida L.G."/>
            <person name="Rocha M."/>
            <person name="de Souza D.H."/>
            <person name="Malavazi I."/>
            <person name="Cerdeira L.T."/>
            <person name="Hong H."/>
            <person name="Samborskyy M."/>
            <person name="de Vasconcelos A.T."/>
            <person name="Leadlay P."/>
            <person name="Rodrigues-Filho E."/>
        </authorList>
    </citation>
    <scope>NUCLEOTIDE SEQUENCE [LARGE SCALE GENOMIC DNA]</scope>
    <source>
        <strain evidence="5">LaBioMMi 136</strain>
    </source>
</reference>
<evidence type="ECO:0000256" key="2">
    <source>
        <dbReference type="ARBA" id="ARBA00022946"/>
    </source>
</evidence>
<evidence type="ECO:0000313" key="4">
    <source>
        <dbReference type="EMBL" id="OOQ90711.1"/>
    </source>
</evidence>
<evidence type="ECO:0000256" key="1">
    <source>
        <dbReference type="ARBA" id="ARBA00004173"/>
    </source>
</evidence>
<proteinExistence type="predicted"/>
<protein>
    <recommendedName>
        <fullName evidence="6">Tim44-like domain-containing protein</fullName>
    </recommendedName>
</protein>
<keyword evidence="2" id="KW-0809">Transit peptide</keyword>
<name>A0A1S9RZF5_PENBI</name>
<dbReference type="PANTHER" id="PTHR28554">
    <property type="entry name" value="39S RIBOSOMAL PROTEIN L45, MITOCHONDRIAL"/>
    <property type="match status" value="1"/>
</dbReference>
<dbReference type="GO" id="GO:0005743">
    <property type="term" value="C:mitochondrial inner membrane"/>
    <property type="evidence" value="ECO:0007669"/>
    <property type="project" value="InterPro"/>
</dbReference>
<evidence type="ECO:0008006" key="6">
    <source>
        <dbReference type="Google" id="ProtNLM"/>
    </source>
</evidence>